<dbReference type="PANTHER" id="PTHR10165:SF35">
    <property type="entry name" value="RE23632P"/>
    <property type="match status" value="1"/>
</dbReference>
<keyword evidence="3 6" id="KW-0812">Transmembrane</keyword>
<keyword evidence="4 6" id="KW-1133">Transmembrane helix</keyword>
<reference evidence="8" key="1">
    <citation type="submission" date="2021-01" db="EMBL/GenBank/DDBJ databases">
        <authorList>
            <person name="Corre E."/>
            <person name="Pelletier E."/>
            <person name="Niang G."/>
            <person name="Scheremetjew M."/>
            <person name="Finn R."/>
            <person name="Kale V."/>
            <person name="Holt S."/>
            <person name="Cochrane G."/>
            <person name="Meng A."/>
            <person name="Brown T."/>
            <person name="Cohen L."/>
        </authorList>
    </citation>
    <scope>NUCLEOTIDE SEQUENCE</scope>
    <source>
        <strain evidence="8">CCMP127</strain>
    </source>
</reference>
<evidence type="ECO:0000256" key="2">
    <source>
        <dbReference type="ARBA" id="ARBA00008816"/>
    </source>
</evidence>
<dbReference type="InterPro" id="IPR043216">
    <property type="entry name" value="PAP-like"/>
</dbReference>
<feature type="transmembrane region" description="Helical" evidence="6">
    <location>
        <begin position="158"/>
        <end position="179"/>
    </location>
</feature>
<evidence type="ECO:0000256" key="5">
    <source>
        <dbReference type="ARBA" id="ARBA00023136"/>
    </source>
</evidence>
<feature type="transmembrane region" description="Helical" evidence="6">
    <location>
        <begin position="125"/>
        <end position="146"/>
    </location>
</feature>
<organism evidence="8">
    <name type="scientific">Amphora coffeiformis</name>
    <dbReference type="NCBI Taxonomy" id="265554"/>
    <lineage>
        <taxon>Eukaryota</taxon>
        <taxon>Sar</taxon>
        <taxon>Stramenopiles</taxon>
        <taxon>Ochrophyta</taxon>
        <taxon>Bacillariophyta</taxon>
        <taxon>Bacillariophyceae</taxon>
        <taxon>Bacillariophycidae</taxon>
        <taxon>Thalassiophysales</taxon>
        <taxon>Catenulaceae</taxon>
        <taxon>Amphora</taxon>
    </lineage>
</organism>
<dbReference type="GO" id="GO:0016020">
    <property type="term" value="C:membrane"/>
    <property type="evidence" value="ECO:0007669"/>
    <property type="project" value="UniProtKB-SubCell"/>
</dbReference>
<feature type="transmembrane region" description="Helical" evidence="6">
    <location>
        <begin position="272"/>
        <end position="293"/>
    </location>
</feature>
<dbReference type="EMBL" id="HBIM01024089">
    <property type="protein sequence ID" value="CAE0421191.1"/>
    <property type="molecule type" value="Transcribed_RNA"/>
</dbReference>
<proteinExistence type="inferred from homology"/>
<dbReference type="GO" id="GO:0008195">
    <property type="term" value="F:phosphatidate phosphatase activity"/>
    <property type="evidence" value="ECO:0007669"/>
    <property type="project" value="TreeGrafter"/>
</dbReference>
<feature type="domain" description="Phosphatidic acid phosphatase type 2/haloperoxidase" evidence="7">
    <location>
        <begin position="157"/>
        <end position="321"/>
    </location>
</feature>
<dbReference type="Gene3D" id="1.20.144.10">
    <property type="entry name" value="Phosphatidic acid phosphatase type 2/haloperoxidase"/>
    <property type="match status" value="1"/>
</dbReference>
<evidence type="ECO:0000259" key="7">
    <source>
        <dbReference type="SMART" id="SM00014"/>
    </source>
</evidence>
<evidence type="ECO:0000256" key="4">
    <source>
        <dbReference type="ARBA" id="ARBA00022989"/>
    </source>
</evidence>
<gene>
    <name evidence="8" type="ORF">ACOF00016_LOCUS17840</name>
</gene>
<evidence type="ECO:0000256" key="1">
    <source>
        <dbReference type="ARBA" id="ARBA00004141"/>
    </source>
</evidence>
<protein>
    <recommendedName>
        <fullName evidence="7">Phosphatidic acid phosphatase type 2/haloperoxidase domain-containing protein</fullName>
    </recommendedName>
</protein>
<comment type="subcellular location">
    <subcellularLocation>
        <location evidence="1">Membrane</location>
        <topology evidence="1">Multi-pass membrane protein</topology>
    </subcellularLocation>
</comment>
<comment type="similarity">
    <text evidence="2">Belongs to the PA-phosphatase related phosphoesterase family.</text>
</comment>
<dbReference type="GO" id="GO:0046839">
    <property type="term" value="P:phospholipid dephosphorylation"/>
    <property type="evidence" value="ECO:0007669"/>
    <property type="project" value="TreeGrafter"/>
</dbReference>
<evidence type="ECO:0000256" key="6">
    <source>
        <dbReference type="SAM" id="Phobius"/>
    </source>
</evidence>
<dbReference type="SMART" id="SM00014">
    <property type="entry name" value="acidPPc"/>
    <property type="match status" value="1"/>
</dbReference>
<keyword evidence="5 6" id="KW-0472">Membrane</keyword>
<dbReference type="InterPro" id="IPR036938">
    <property type="entry name" value="PAP2/HPO_sf"/>
</dbReference>
<dbReference type="GO" id="GO:0006644">
    <property type="term" value="P:phospholipid metabolic process"/>
    <property type="evidence" value="ECO:0007669"/>
    <property type="project" value="InterPro"/>
</dbReference>
<dbReference type="PANTHER" id="PTHR10165">
    <property type="entry name" value="LIPID PHOSPHATE PHOSPHATASE"/>
    <property type="match status" value="1"/>
</dbReference>
<evidence type="ECO:0000313" key="8">
    <source>
        <dbReference type="EMBL" id="CAE0421191.1"/>
    </source>
</evidence>
<feature type="transmembrane region" description="Helical" evidence="6">
    <location>
        <begin position="69"/>
        <end position="88"/>
    </location>
</feature>
<sequence length="326" mass="36595">MASSDKKYCSLDSSEKLGFVSNASRHTAATVSDVEMDLDDEIASTTGQLGRCCCLPITDYLRSYRPVEFLVCLGFFLVTNVHSSWLTITPHQRPMPVQYLEGSGEYVRNLTNNAEFDGETIPYELLILLSGVFPLVLQVVLSLCRGSSSPIHEAHQTFCVYFVAWSLNMIACEFVKNYVGYLRPLFFQFCEPTDDYSECTAGGDTIRKSFPSGHSSTSFCGMTILALYIHNRFGVYSKRCFRQIRHPHKKGDVDGDESTLWRLTYEEDSGLLWARLMSIVALLPLFVALWIAASRIRDNKHFPADVLAGALIGATLGRYSHGLWFV</sequence>
<evidence type="ECO:0000256" key="3">
    <source>
        <dbReference type="ARBA" id="ARBA00022692"/>
    </source>
</evidence>
<dbReference type="InterPro" id="IPR000326">
    <property type="entry name" value="PAP2/HPO"/>
</dbReference>
<accession>A0A7S3LF07</accession>
<dbReference type="Pfam" id="PF01569">
    <property type="entry name" value="PAP2"/>
    <property type="match status" value="1"/>
</dbReference>
<name>A0A7S3LF07_9STRA</name>
<dbReference type="AlphaFoldDB" id="A0A7S3LF07"/>
<dbReference type="SUPFAM" id="SSF48317">
    <property type="entry name" value="Acid phosphatase/Vanadium-dependent haloperoxidase"/>
    <property type="match status" value="1"/>
</dbReference>